<comment type="caution">
    <text evidence="2">The sequence shown here is derived from an EMBL/GenBank/DDBJ whole genome shotgun (WGS) entry which is preliminary data.</text>
</comment>
<feature type="transmembrane region" description="Helical" evidence="1">
    <location>
        <begin position="62"/>
        <end position="79"/>
    </location>
</feature>
<evidence type="ECO:0000313" key="2">
    <source>
        <dbReference type="EMBL" id="ORZ33780.1"/>
    </source>
</evidence>
<keyword evidence="1" id="KW-0812">Transmembrane</keyword>
<dbReference type="AlphaFoldDB" id="A0A1Y2HGQ0"/>
<protein>
    <submittedName>
        <fullName evidence="2">Uncharacterized protein</fullName>
    </submittedName>
</protein>
<sequence>MPKLDSMQFCEFGMLGNPSNYIISVHRVQSHPIGRRKRPPIAHIYGPVGACGPDPKDAWCRLVSVLLFLFHVVPPFCLVSSRCRWACR</sequence>
<dbReference type="Proteomes" id="UP000193411">
    <property type="component" value="Unassembled WGS sequence"/>
</dbReference>
<keyword evidence="3" id="KW-1185">Reference proteome</keyword>
<keyword evidence="1" id="KW-1133">Transmembrane helix</keyword>
<evidence type="ECO:0000256" key="1">
    <source>
        <dbReference type="SAM" id="Phobius"/>
    </source>
</evidence>
<dbReference type="EMBL" id="MCFL01000033">
    <property type="protein sequence ID" value="ORZ33780.1"/>
    <property type="molecule type" value="Genomic_DNA"/>
</dbReference>
<accession>A0A1Y2HGQ0</accession>
<gene>
    <name evidence="2" type="ORF">BCR44DRAFT_1437594</name>
</gene>
<organism evidence="2 3">
    <name type="scientific">Catenaria anguillulae PL171</name>
    <dbReference type="NCBI Taxonomy" id="765915"/>
    <lineage>
        <taxon>Eukaryota</taxon>
        <taxon>Fungi</taxon>
        <taxon>Fungi incertae sedis</taxon>
        <taxon>Blastocladiomycota</taxon>
        <taxon>Blastocladiomycetes</taxon>
        <taxon>Blastocladiales</taxon>
        <taxon>Catenariaceae</taxon>
        <taxon>Catenaria</taxon>
    </lineage>
</organism>
<keyword evidence="1" id="KW-0472">Membrane</keyword>
<reference evidence="2 3" key="1">
    <citation type="submission" date="2016-07" db="EMBL/GenBank/DDBJ databases">
        <title>Pervasive Adenine N6-methylation of Active Genes in Fungi.</title>
        <authorList>
            <consortium name="DOE Joint Genome Institute"/>
            <person name="Mondo S.J."/>
            <person name="Dannebaum R.O."/>
            <person name="Kuo R.C."/>
            <person name="Labutti K."/>
            <person name="Haridas S."/>
            <person name="Kuo A."/>
            <person name="Salamov A."/>
            <person name="Ahrendt S.R."/>
            <person name="Lipzen A."/>
            <person name="Sullivan W."/>
            <person name="Andreopoulos W.B."/>
            <person name="Clum A."/>
            <person name="Lindquist E."/>
            <person name="Daum C."/>
            <person name="Ramamoorthy G.K."/>
            <person name="Gryganskyi A."/>
            <person name="Culley D."/>
            <person name="Magnuson J.K."/>
            <person name="James T.Y."/>
            <person name="O'Malley M.A."/>
            <person name="Stajich J.E."/>
            <person name="Spatafora J.W."/>
            <person name="Visel A."/>
            <person name="Grigoriev I.V."/>
        </authorList>
    </citation>
    <scope>NUCLEOTIDE SEQUENCE [LARGE SCALE GENOMIC DNA]</scope>
    <source>
        <strain evidence="2 3">PL171</strain>
    </source>
</reference>
<proteinExistence type="predicted"/>
<evidence type="ECO:0000313" key="3">
    <source>
        <dbReference type="Proteomes" id="UP000193411"/>
    </source>
</evidence>
<name>A0A1Y2HGQ0_9FUNG</name>